<keyword evidence="2" id="KW-1185">Reference proteome</keyword>
<evidence type="ECO:0000313" key="2">
    <source>
        <dbReference type="Proteomes" id="UP001050975"/>
    </source>
</evidence>
<protein>
    <submittedName>
        <fullName evidence="1">Amino acid adenylation</fullName>
    </submittedName>
</protein>
<dbReference type="InterPro" id="IPR029058">
    <property type="entry name" value="AB_hydrolase_fold"/>
</dbReference>
<reference evidence="1" key="1">
    <citation type="submission" date="2019-10" db="EMBL/GenBank/DDBJ databases">
        <title>Draft genome sequece of Microseira wollei NIES-4236.</title>
        <authorList>
            <person name="Yamaguchi H."/>
            <person name="Suzuki S."/>
            <person name="Kawachi M."/>
        </authorList>
    </citation>
    <scope>NUCLEOTIDE SEQUENCE</scope>
    <source>
        <strain evidence="1">NIES-4236</strain>
    </source>
</reference>
<organism evidence="1 2">
    <name type="scientific">Microseira wollei NIES-4236</name>
    <dbReference type="NCBI Taxonomy" id="2530354"/>
    <lineage>
        <taxon>Bacteria</taxon>
        <taxon>Bacillati</taxon>
        <taxon>Cyanobacteriota</taxon>
        <taxon>Cyanophyceae</taxon>
        <taxon>Oscillatoriophycideae</taxon>
        <taxon>Aerosakkonematales</taxon>
        <taxon>Aerosakkonemataceae</taxon>
        <taxon>Microseira</taxon>
    </lineage>
</organism>
<proteinExistence type="predicted"/>
<accession>A0AAV3XAM2</accession>
<comment type="caution">
    <text evidence="1">The sequence shown here is derived from an EMBL/GenBank/DDBJ whole genome shotgun (WGS) entry which is preliminary data.</text>
</comment>
<dbReference type="AlphaFoldDB" id="A0AAV3XAM2"/>
<sequence>MVIRWVCQQNEKGQEVALLALFDVRNIPSSDDDKLVMRFASYLGCRYGKKLPGISNQVGELGIDERLRQILQQAIAADILPKTHNLLDLKNLFQAYKNGINTAMEQIKNYKPRIVSANRIVWFDAEESLKIEQPLLGLQWDGNQNYSQVLESYTIPGDHYTMLLEPNVRILAERFKNYEK</sequence>
<gene>
    <name evidence="1" type="ORF">MiSe_40530</name>
</gene>
<name>A0AAV3XAM2_9CYAN</name>
<dbReference type="EMBL" id="BLAY01000062">
    <property type="protein sequence ID" value="GET39289.1"/>
    <property type="molecule type" value="Genomic_DNA"/>
</dbReference>
<dbReference type="Gene3D" id="3.40.50.1820">
    <property type="entry name" value="alpha/beta hydrolase"/>
    <property type="match status" value="1"/>
</dbReference>
<dbReference type="SUPFAM" id="SSF53474">
    <property type="entry name" value="alpha/beta-Hydrolases"/>
    <property type="match status" value="1"/>
</dbReference>
<evidence type="ECO:0000313" key="1">
    <source>
        <dbReference type="EMBL" id="GET39289.1"/>
    </source>
</evidence>
<dbReference type="Proteomes" id="UP001050975">
    <property type="component" value="Unassembled WGS sequence"/>
</dbReference>